<keyword evidence="2" id="KW-0378">Hydrolase</keyword>
<gene>
    <name evidence="6" type="ORF">N7U66_16250</name>
</gene>
<dbReference type="PANTHER" id="PTHR42988:SF2">
    <property type="entry name" value="CYCLIC NUCLEOTIDE PHOSPHODIESTERASE CBUA0032-RELATED"/>
    <property type="match status" value="1"/>
</dbReference>
<accession>A0A9E8SCN4</accession>
<sequence length="827" mass="95715">MSRSINILHLTDFHLDNKVIKDFDLLMRKPLKEDVLKRANGNIDLLFITGDIVDRGGNDFGGLLKGLEISNKKVISQIAKDLNLKEESVFIIPGNHDINRYADKDFIDEGLRRKLKTSEKINNFIDSVNGGDFTGVERLMEYREFEKKFYSAYKSKIEDTFFHSTFIKNIYNCDIGISCFNSAWRCYSEEDDGNLLIGERQVLESVNLIQDCEMKIALVHHHVDSLSPDEKDTMKSILTKNYDLIFFGHSHRHNNYSRTCGGNQSIWVGSPSSFLNARTDSKKYSYGYSLCTLSKIDTKIQYSHFSYSNTDYRTNTEIGNDGYDKMYPVIKSNNTKINTSVKKNNFSYIPDIPNTVIENVLSNIGKPSKLFTGRKDKLKEVKDSLETNEIICVNGIGGIGKTQLILKFLENYDKSRITWQEFSENTRFDTFIVASGFEFIIQSGQTETEKFSALLDKLNEYKRIVIWDNFHDNNDDTFLRFLNYCYNKLTEVTKIIIVSRTNLLIKSFKSIKLVDFNESEEYARALIKERHKGLKLKENEIKEICTYVKGHPLALELALSLCVSISYKKVIGKLAMHSSGVDELSQRIFQDILDHESTSSIEKEFLYKFSAFKGRVSESDVEAVFEEKYFFKAVPQLADKYLIEYQSGFYDTHPLIHEFCYDKLENKEELHYRIASCLISQRNTLLDTLLEERIFHHLKGANNLEEISRTIEKYGRDYIREAFFEPLQEMISFVESSNVKKPLFYLLIGDIHEIKGEYDLALLLFEKAKENKVNEELAVEGLLKYANIQRRKGLTKISFKLFEKAKSLSIEKNFTNTLLGHTIIFRS</sequence>
<dbReference type="SUPFAM" id="SSF56300">
    <property type="entry name" value="Metallo-dependent phosphatases"/>
    <property type="match status" value="1"/>
</dbReference>
<dbReference type="GO" id="GO:0016787">
    <property type="term" value="F:hydrolase activity"/>
    <property type="evidence" value="ECO:0007669"/>
    <property type="project" value="UniProtKB-KW"/>
</dbReference>
<feature type="domain" description="Calcineurin-like phosphoesterase" evidence="5">
    <location>
        <begin position="6"/>
        <end position="252"/>
    </location>
</feature>
<dbReference type="InterPro" id="IPR029052">
    <property type="entry name" value="Metallo-depent_PP-like"/>
</dbReference>
<proteinExistence type="inferred from homology"/>
<protein>
    <submittedName>
        <fullName evidence="6">Metallophosphoesterase</fullName>
    </submittedName>
</protein>
<keyword evidence="7" id="KW-1185">Reference proteome</keyword>
<dbReference type="InterPro" id="IPR050884">
    <property type="entry name" value="CNP_phosphodiesterase-III"/>
</dbReference>
<name>A0A9E8SCN4_9FLAO</name>
<dbReference type="Pfam" id="PF00149">
    <property type="entry name" value="Metallophos"/>
    <property type="match status" value="1"/>
</dbReference>
<dbReference type="RefSeq" id="WP_267676131.1">
    <property type="nucleotide sequence ID" value="NZ_CP113088.1"/>
</dbReference>
<evidence type="ECO:0000256" key="3">
    <source>
        <dbReference type="ARBA" id="ARBA00023004"/>
    </source>
</evidence>
<dbReference type="AlphaFoldDB" id="A0A9E8SCN4"/>
<evidence type="ECO:0000313" key="7">
    <source>
        <dbReference type="Proteomes" id="UP001164705"/>
    </source>
</evidence>
<comment type="similarity">
    <text evidence="4">Belongs to the cyclic nucleotide phosphodiesterase class-III family.</text>
</comment>
<dbReference type="InterPro" id="IPR027417">
    <property type="entry name" value="P-loop_NTPase"/>
</dbReference>
<dbReference type="KEGG" id="lnu:N7U66_16250"/>
<reference evidence="6" key="1">
    <citation type="submission" date="2022-11" db="EMBL/GenBank/DDBJ databases">
        <title>Lacinutrix neustonica HL-RS19T sp. nov., isolated from the surface microlayer sample of brackish Lake Shihwa.</title>
        <authorList>
            <person name="Choi J.Y."/>
            <person name="Hwang C.Y."/>
        </authorList>
    </citation>
    <scope>NUCLEOTIDE SEQUENCE</scope>
    <source>
        <strain evidence="6">HL-RS19</strain>
    </source>
</reference>
<dbReference type="Proteomes" id="UP001164705">
    <property type="component" value="Chromosome"/>
</dbReference>
<dbReference type="Gene3D" id="3.60.21.10">
    <property type="match status" value="1"/>
</dbReference>
<dbReference type="EMBL" id="CP113088">
    <property type="protein sequence ID" value="WAC01518.1"/>
    <property type="molecule type" value="Genomic_DNA"/>
</dbReference>
<keyword evidence="3" id="KW-0408">Iron</keyword>
<evidence type="ECO:0000256" key="2">
    <source>
        <dbReference type="ARBA" id="ARBA00022801"/>
    </source>
</evidence>
<dbReference type="InterPro" id="IPR004843">
    <property type="entry name" value="Calcineurin-like_PHP"/>
</dbReference>
<dbReference type="Gene3D" id="3.40.50.300">
    <property type="entry name" value="P-loop containing nucleotide triphosphate hydrolases"/>
    <property type="match status" value="1"/>
</dbReference>
<keyword evidence="1" id="KW-0479">Metal-binding</keyword>
<organism evidence="6 7">
    <name type="scientific">Lacinutrix neustonica</name>
    <dbReference type="NCBI Taxonomy" id="2980107"/>
    <lineage>
        <taxon>Bacteria</taxon>
        <taxon>Pseudomonadati</taxon>
        <taxon>Bacteroidota</taxon>
        <taxon>Flavobacteriia</taxon>
        <taxon>Flavobacteriales</taxon>
        <taxon>Flavobacteriaceae</taxon>
        <taxon>Lacinutrix</taxon>
    </lineage>
</organism>
<dbReference type="PANTHER" id="PTHR42988">
    <property type="entry name" value="PHOSPHOHYDROLASE"/>
    <property type="match status" value="1"/>
</dbReference>
<evidence type="ECO:0000256" key="4">
    <source>
        <dbReference type="ARBA" id="ARBA00025742"/>
    </source>
</evidence>
<evidence type="ECO:0000256" key="1">
    <source>
        <dbReference type="ARBA" id="ARBA00022723"/>
    </source>
</evidence>
<evidence type="ECO:0000259" key="5">
    <source>
        <dbReference type="Pfam" id="PF00149"/>
    </source>
</evidence>
<dbReference type="GO" id="GO:0046872">
    <property type="term" value="F:metal ion binding"/>
    <property type="evidence" value="ECO:0007669"/>
    <property type="project" value="UniProtKB-KW"/>
</dbReference>
<evidence type="ECO:0000313" key="6">
    <source>
        <dbReference type="EMBL" id="WAC01518.1"/>
    </source>
</evidence>
<dbReference type="SUPFAM" id="SSF52540">
    <property type="entry name" value="P-loop containing nucleoside triphosphate hydrolases"/>
    <property type="match status" value="1"/>
</dbReference>